<dbReference type="EMBL" id="CP001291">
    <property type="protein sequence ID" value="ACK68871.1"/>
    <property type="molecule type" value="Genomic_DNA"/>
</dbReference>
<dbReference type="KEGG" id="cyc:PCC7424_0404"/>
<keyword evidence="2" id="KW-1185">Reference proteome</keyword>
<dbReference type="AlphaFoldDB" id="B7KC48"/>
<dbReference type="STRING" id="65393.PCC7424_0404"/>
<dbReference type="HOGENOM" id="CLU_3389030_0_0_3"/>
<dbReference type="Proteomes" id="UP000002384">
    <property type="component" value="Chromosome"/>
</dbReference>
<accession>B7KC48</accession>
<name>B7KC48_GLOC7</name>
<reference evidence="2" key="1">
    <citation type="journal article" date="2011" name="MBio">
        <title>Novel metabolic attributes of the genus Cyanothece, comprising a group of unicellular nitrogen-fixing Cyanobacteria.</title>
        <authorList>
            <person name="Bandyopadhyay A."/>
            <person name="Elvitigala T."/>
            <person name="Welsh E."/>
            <person name="Stockel J."/>
            <person name="Liberton M."/>
            <person name="Min H."/>
            <person name="Sherman L.A."/>
            <person name="Pakrasi H.B."/>
        </authorList>
    </citation>
    <scope>NUCLEOTIDE SEQUENCE [LARGE SCALE GENOMIC DNA]</scope>
    <source>
        <strain evidence="2">PCC 7424</strain>
    </source>
</reference>
<evidence type="ECO:0000313" key="2">
    <source>
        <dbReference type="Proteomes" id="UP000002384"/>
    </source>
</evidence>
<evidence type="ECO:0000313" key="1">
    <source>
        <dbReference type="EMBL" id="ACK68871.1"/>
    </source>
</evidence>
<sequence>MVTNQEEGGFGEILIIVKLPLQKTGLALIINY</sequence>
<proteinExistence type="predicted"/>
<protein>
    <submittedName>
        <fullName evidence="1">Uncharacterized protein</fullName>
    </submittedName>
</protein>
<organism evidence="1 2">
    <name type="scientific">Gloeothece citriformis (strain PCC 7424)</name>
    <name type="common">Cyanothece sp. (strain PCC 7424)</name>
    <dbReference type="NCBI Taxonomy" id="65393"/>
    <lineage>
        <taxon>Bacteria</taxon>
        <taxon>Bacillati</taxon>
        <taxon>Cyanobacteriota</taxon>
        <taxon>Cyanophyceae</taxon>
        <taxon>Oscillatoriophycideae</taxon>
        <taxon>Chroococcales</taxon>
        <taxon>Aphanothecaceae</taxon>
        <taxon>Gloeothece</taxon>
        <taxon>Gloeothece citriformis</taxon>
    </lineage>
</organism>
<gene>
    <name evidence="1" type="ordered locus">PCC7424_0404</name>
</gene>